<sequence>MPRRRSFPPSPKDDETRRPRMTRHGSQEDRPWLTEAAASQVSRLLSSGIHTYEGKTWERARVRIRGRKIII</sequence>
<keyword evidence="3" id="KW-1185">Reference proteome</keyword>
<evidence type="ECO:0000313" key="2">
    <source>
        <dbReference type="EMBL" id="KII84228.1"/>
    </source>
</evidence>
<gene>
    <name evidence="2" type="ORF">PLICRDRAFT_375640</name>
</gene>
<dbReference type="AlphaFoldDB" id="A0A0C9T7X7"/>
<organism evidence="2 3">
    <name type="scientific">Plicaturopsis crispa FD-325 SS-3</name>
    <dbReference type="NCBI Taxonomy" id="944288"/>
    <lineage>
        <taxon>Eukaryota</taxon>
        <taxon>Fungi</taxon>
        <taxon>Dikarya</taxon>
        <taxon>Basidiomycota</taxon>
        <taxon>Agaricomycotina</taxon>
        <taxon>Agaricomycetes</taxon>
        <taxon>Agaricomycetidae</taxon>
        <taxon>Amylocorticiales</taxon>
        <taxon>Amylocorticiaceae</taxon>
        <taxon>Plicatura</taxon>
        <taxon>Plicaturopsis crispa</taxon>
    </lineage>
</organism>
<name>A0A0C9T7X7_PLICR</name>
<dbReference type="EMBL" id="KN832572">
    <property type="protein sequence ID" value="KII84228.1"/>
    <property type="molecule type" value="Genomic_DNA"/>
</dbReference>
<evidence type="ECO:0000313" key="3">
    <source>
        <dbReference type="Proteomes" id="UP000053263"/>
    </source>
</evidence>
<proteinExistence type="predicted"/>
<dbReference type="HOGENOM" id="CLU_2741109_0_0_1"/>
<reference evidence="2 3" key="1">
    <citation type="submission" date="2014-06" db="EMBL/GenBank/DDBJ databases">
        <title>Evolutionary Origins and Diversification of the Mycorrhizal Mutualists.</title>
        <authorList>
            <consortium name="DOE Joint Genome Institute"/>
            <consortium name="Mycorrhizal Genomics Consortium"/>
            <person name="Kohler A."/>
            <person name="Kuo A."/>
            <person name="Nagy L.G."/>
            <person name="Floudas D."/>
            <person name="Copeland A."/>
            <person name="Barry K.W."/>
            <person name="Cichocki N."/>
            <person name="Veneault-Fourrey C."/>
            <person name="LaButti K."/>
            <person name="Lindquist E.A."/>
            <person name="Lipzen A."/>
            <person name="Lundell T."/>
            <person name="Morin E."/>
            <person name="Murat C."/>
            <person name="Riley R."/>
            <person name="Ohm R."/>
            <person name="Sun H."/>
            <person name="Tunlid A."/>
            <person name="Henrissat B."/>
            <person name="Grigoriev I.V."/>
            <person name="Hibbett D.S."/>
            <person name="Martin F."/>
        </authorList>
    </citation>
    <scope>NUCLEOTIDE SEQUENCE [LARGE SCALE GENOMIC DNA]</scope>
    <source>
        <strain evidence="2 3">FD-325 SS-3</strain>
    </source>
</reference>
<evidence type="ECO:0000256" key="1">
    <source>
        <dbReference type="SAM" id="MobiDB-lite"/>
    </source>
</evidence>
<feature type="region of interest" description="Disordered" evidence="1">
    <location>
        <begin position="1"/>
        <end position="34"/>
    </location>
</feature>
<protein>
    <submittedName>
        <fullName evidence="2">Unplaced genomic scaffold PLICRscaffold_19, whole genome shotgun sequence</fullName>
    </submittedName>
</protein>
<accession>A0A0C9T7X7</accession>
<dbReference type="Proteomes" id="UP000053263">
    <property type="component" value="Unassembled WGS sequence"/>
</dbReference>